<dbReference type="Proteomes" id="UP000253318">
    <property type="component" value="Unassembled WGS sequence"/>
</dbReference>
<feature type="region of interest" description="Disordered" evidence="1">
    <location>
        <begin position="1"/>
        <end position="67"/>
    </location>
</feature>
<dbReference type="EMBL" id="QEIN01000124">
    <property type="protein sequence ID" value="RCV56748.1"/>
    <property type="molecule type" value="Genomic_DNA"/>
</dbReference>
<evidence type="ECO:0000313" key="2">
    <source>
        <dbReference type="EMBL" id="RCV56748.1"/>
    </source>
</evidence>
<feature type="compositionally biased region" description="Basic and acidic residues" evidence="1">
    <location>
        <begin position="26"/>
        <end position="45"/>
    </location>
</feature>
<evidence type="ECO:0008006" key="4">
    <source>
        <dbReference type="Google" id="ProtNLM"/>
    </source>
</evidence>
<proteinExistence type="predicted"/>
<name>A0A368T341_9ACTN</name>
<accession>A0A368T341</accession>
<sequence length="123" mass="13703">MRRWTGATSQRSGRLTRTRSRYFPKPGDREARSSPDRWRCLRPTRDVPSPLPHRTAPEGEDVGEEELLSHPTAATAAGRTLADRRRVTAELRRHGVEVVDAPPETIAPALADAYIALKAQGRL</sequence>
<comment type="caution">
    <text evidence="2">The sequence shown here is derived from an EMBL/GenBank/DDBJ whole genome shotgun (WGS) entry which is preliminary data.</text>
</comment>
<organism evidence="2 3">
    <name type="scientific">Marinitenerispora sediminis</name>
    <dbReference type="NCBI Taxonomy" id="1931232"/>
    <lineage>
        <taxon>Bacteria</taxon>
        <taxon>Bacillati</taxon>
        <taxon>Actinomycetota</taxon>
        <taxon>Actinomycetes</taxon>
        <taxon>Streptosporangiales</taxon>
        <taxon>Nocardiopsidaceae</taxon>
        <taxon>Marinitenerispora</taxon>
    </lineage>
</organism>
<evidence type="ECO:0000256" key="1">
    <source>
        <dbReference type="SAM" id="MobiDB-lite"/>
    </source>
</evidence>
<reference evidence="2 3" key="1">
    <citation type="submission" date="2018-04" db="EMBL/GenBank/DDBJ databases">
        <title>Novel actinobacteria from marine sediment.</title>
        <authorList>
            <person name="Ng Z.Y."/>
            <person name="Tan G.Y.A."/>
        </authorList>
    </citation>
    <scope>NUCLEOTIDE SEQUENCE [LARGE SCALE GENOMIC DNA]</scope>
    <source>
        <strain evidence="2 3">TPS81</strain>
    </source>
</reference>
<protein>
    <recommendedName>
        <fullName evidence="4">DUF58 domain-containing protein</fullName>
    </recommendedName>
</protein>
<dbReference type="OrthoDB" id="845740at2"/>
<keyword evidence="3" id="KW-1185">Reference proteome</keyword>
<evidence type="ECO:0000313" key="3">
    <source>
        <dbReference type="Proteomes" id="UP000253318"/>
    </source>
</evidence>
<feature type="compositionally biased region" description="Polar residues" evidence="1">
    <location>
        <begin position="1"/>
        <end position="13"/>
    </location>
</feature>
<dbReference type="AlphaFoldDB" id="A0A368T341"/>
<gene>
    <name evidence="2" type="ORF">DEF24_16155</name>
</gene>